<feature type="domain" description="Starch synthase catalytic" evidence="9">
    <location>
        <begin position="7"/>
        <end position="247"/>
    </location>
</feature>
<evidence type="ECO:0000256" key="2">
    <source>
        <dbReference type="ARBA" id="ARBA00002764"/>
    </source>
</evidence>
<evidence type="ECO:0000259" key="8">
    <source>
        <dbReference type="Pfam" id="PF00534"/>
    </source>
</evidence>
<dbReference type="PATRIC" id="fig|1618635.3.peg.50"/>
<comment type="similarity">
    <text evidence="3 7">Belongs to the glycosyltransferase 1 family. Bacterial/plant glycogen synthase subfamily.</text>
</comment>
<organism evidence="10 11">
    <name type="scientific">Candidatus Falkowbacteria bacterium GW2011_GWA2_41_14</name>
    <dbReference type="NCBI Taxonomy" id="1618635"/>
    <lineage>
        <taxon>Bacteria</taxon>
        <taxon>Candidatus Falkowiibacteriota</taxon>
    </lineage>
</organism>
<evidence type="ECO:0000256" key="1">
    <source>
        <dbReference type="ARBA" id="ARBA00001478"/>
    </source>
</evidence>
<sequence length="490" mass="57008">MSTKKLKIVSIAAEVAPFSKTGGLADVAKSLPKALKRLGHEVMVITPLYGQIIDTKTHNLKLIYENVKVYLNSVDKVQINFWQGYLMRGLPIYFIENKKYFSAKKELYGSRRENVRFLVFNIAALKLISLLKYEADIVHCHDWHTGLIPYFLKTDFKYSETLHKTKTIFTIHNLAFQLGHDWWAVPAEKKDYGKNKIPHITDSDIENINFAKRAILSADIINTVSEQYREEIMTTNFGQDLQQILRNREDKLFGIVNGIDYATYNPQNDPGLFKNYDCNKINNKKLNKDHLQKLLKLKVDQELPVIALTSRVTFQKGFELILQILEPLLHLDIELVFMGDGDKEYINEIKKFAKRYPKKMAWLSFKENQKMETLLYAGADIFLLPSHHEPCGINQLIAMRYGCIPVVRRVGGLMDTVANYNPRTNRGNGFSFSSFNPYSLYATIIRALENYRYQTNWHKLIFRVMRESNSWEIPAKKYVALYRQAMKRHK</sequence>
<comment type="pathway">
    <text evidence="7">Glycan biosynthesis; glycogen biosynthesis.</text>
</comment>
<dbReference type="EMBL" id="LCAP01000001">
    <property type="protein sequence ID" value="KKR91866.1"/>
    <property type="molecule type" value="Genomic_DNA"/>
</dbReference>
<dbReference type="InterPro" id="IPR013534">
    <property type="entry name" value="Starch_synth_cat_dom"/>
</dbReference>
<comment type="catalytic activity">
    <reaction evidence="1 7">
        <text>[(1-&gt;4)-alpha-D-glucosyl](n) + ADP-alpha-D-glucose = [(1-&gt;4)-alpha-D-glucosyl](n+1) + ADP + H(+)</text>
        <dbReference type="Rhea" id="RHEA:18189"/>
        <dbReference type="Rhea" id="RHEA-COMP:9584"/>
        <dbReference type="Rhea" id="RHEA-COMP:9587"/>
        <dbReference type="ChEBI" id="CHEBI:15378"/>
        <dbReference type="ChEBI" id="CHEBI:15444"/>
        <dbReference type="ChEBI" id="CHEBI:57498"/>
        <dbReference type="ChEBI" id="CHEBI:456216"/>
        <dbReference type="EC" id="2.4.1.21"/>
    </reaction>
</comment>
<dbReference type="GO" id="GO:0005978">
    <property type="term" value="P:glycogen biosynthetic process"/>
    <property type="evidence" value="ECO:0007669"/>
    <property type="project" value="UniProtKB-UniRule"/>
</dbReference>
<dbReference type="PANTHER" id="PTHR45825:SF11">
    <property type="entry name" value="ALPHA AMYLASE DOMAIN-CONTAINING PROTEIN"/>
    <property type="match status" value="1"/>
</dbReference>
<feature type="binding site" evidence="7">
    <location>
        <position position="20"/>
    </location>
    <ligand>
        <name>ADP-alpha-D-glucose</name>
        <dbReference type="ChEBI" id="CHEBI:57498"/>
    </ligand>
</feature>
<name>A0A0G0UWH5_9BACT</name>
<dbReference type="Pfam" id="PF00534">
    <property type="entry name" value="Glycos_transf_1"/>
    <property type="match status" value="1"/>
</dbReference>
<keyword evidence="5 7" id="KW-0808">Transferase</keyword>
<dbReference type="CDD" id="cd03791">
    <property type="entry name" value="GT5_Glycogen_synthase_DULL1-like"/>
    <property type="match status" value="1"/>
</dbReference>
<keyword evidence="6 7" id="KW-0320">Glycogen biosynthesis</keyword>
<comment type="caution">
    <text evidence="10">The sequence shown here is derived from an EMBL/GenBank/DDBJ whole genome shotgun (WGS) entry which is preliminary data.</text>
</comment>
<dbReference type="InterPro" id="IPR001296">
    <property type="entry name" value="Glyco_trans_1"/>
</dbReference>
<dbReference type="Proteomes" id="UP000034190">
    <property type="component" value="Unassembled WGS sequence"/>
</dbReference>
<evidence type="ECO:0000256" key="5">
    <source>
        <dbReference type="ARBA" id="ARBA00022679"/>
    </source>
</evidence>
<evidence type="ECO:0000256" key="3">
    <source>
        <dbReference type="ARBA" id="ARBA00010281"/>
    </source>
</evidence>
<dbReference type="SUPFAM" id="SSF53756">
    <property type="entry name" value="UDP-Glycosyltransferase/glycogen phosphorylase"/>
    <property type="match status" value="1"/>
</dbReference>
<evidence type="ECO:0000256" key="6">
    <source>
        <dbReference type="ARBA" id="ARBA00023056"/>
    </source>
</evidence>
<dbReference type="Pfam" id="PF08323">
    <property type="entry name" value="Glyco_transf_5"/>
    <property type="match status" value="1"/>
</dbReference>
<gene>
    <name evidence="7" type="primary">glgA</name>
    <name evidence="10" type="ORF">UU43_C0001G0046</name>
</gene>
<feature type="domain" description="Glycosyl transferase family 1" evidence="8">
    <location>
        <begin position="297"/>
        <end position="458"/>
    </location>
</feature>
<evidence type="ECO:0000313" key="11">
    <source>
        <dbReference type="Proteomes" id="UP000034190"/>
    </source>
</evidence>
<comment type="function">
    <text evidence="2 7">Synthesizes alpha-1,4-glucan chains using ADP-glucose.</text>
</comment>
<proteinExistence type="inferred from homology"/>
<evidence type="ECO:0000259" key="9">
    <source>
        <dbReference type="Pfam" id="PF08323"/>
    </source>
</evidence>
<dbReference type="GO" id="GO:0004373">
    <property type="term" value="F:alpha-1,4-glucan glucosyltransferase (UDP-glucose donor) activity"/>
    <property type="evidence" value="ECO:0007669"/>
    <property type="project" value="InterPro"/>
</dbReference>
<dbReference type="PANTHER" id="PTHR45825">
    <property type="entry name" value="GRANULE-BOUND STARCH SYNTHASE 1, CHLOROPLASTIC/AMYLOPLASTIC"/>
    <property type="match status" value="1"/>
</dbReference>
<dbReference type="GO" id="GO:0009011">
    <property type="term" value="F:alpha-1,4-glucan glucosyltransferase (ADP-glucose donor) activity"/>
    <property type="evidence" value="ECO:0007669"/>
    <property type="project" value="UniProtKB-UniRule"/>
</dbReference>
<evidence type="ECO:0000313" key="10">
    <source>
        <dbReference type="EMBL" id="KKR91866.1"/>
    </source>
</evidence>
<dbReference type="InterPro" id="IPR011835">
    <property type="entry name" value="GS/SS"/>
</dbReference>
<dbReference type="HAMAP" id="MF_00484">
    <property type="entry name" value="Glycogen_synth"/>
    <property type="match status" value="1"/>
</dbReference>
<keyword evidence="4 7" id="KW-0328">Glycosyltransferase</keyword>
<reference evidence="10 11" key="1">
    <citation type="journal article" date="2015" name="Nature">
        <title>rRNA introns, odd ribosomes, and small enigmatic genomes across a large radiation of phyla.</title>
        <authorList>
            <person name="Brown C.T."/>
            <person name="Hug L.A."/>
            <person name="Thomas B.C."/>
            <person name="Sharon I."/>
            <person name="Castelle C.J."/>
            <person name="Singh A."/>
            <person name="Wilkins M.J."/>
            <person name="Williams K.H."/>
            <person name="Banfield J.F."/>
        </authorList>
    </citation>
    <scope>NUCLEOTIDE SEQUENCE [LARGE SCALE GENOMIC DNA]</scope>
</reference>
<dbReference type="NCBIfam" id="TIGR02095">
    <property type="entry name" value="glgA"/>
    <property type="match status" value="1"/>
</dbReference>
<evidence type="ECO:0000256" key="7">
    <source>
        <dbReference type="HAMAP-Rule" id="MF_00484"/>
    </source>
</evidence>
<dbReference type="AlphaFoldDB" id="A0A0G0UWH5"/>
<dbReference type="UniPathway" id="UPA00164"/>
<protein>
    <recommendedName>
        <fullName evidence="7">Glycogen synthase</fullName>
        <ecNumber evidence="7">2.4.1.21</ecNumber>
    </recommendedName>
    <alternativeName>
        <fullName evidence="7">Starch [bacterial glycogen] synthase</fullName>
    </alternativeName>
</protein>
<evidence type="ECO:0000256" key="4">
    <source>
        <dbReference type="ARBA" id="ARBA00022676"/>
    </source>
</evidence>
<accession>A0A0G0UWH5</accession>
<dbReference type="Gene3D" id="3.40.50.2000">
    <property type="entry name" value="Glycogen Phosphorylase B"/>
    <property type="match status" value="2"/>
</dbReference>
<dbReference type="EC" id="2.4.1.21" evidence="7"/>